<sequence>MKQIVAELFTPEDGSVFIPLMWGGRKESPADVAARAAATMSALAGAVPENPAQELSWMRIADDGLGYTPAPSTAADLKNLAAEETDRSPGPTTLQLLLFAGNPETGLIASFGLSAGAEQTYLGNSCTVTLEQAYPVGTVGEARDLFKDIVRIWQPESAILSTDRTIAEIDGLYDTYAGYTSWISLESFGVPPRLQSAAAERFGDGTLLTAAEWTVEGVRRMHQELRALRVPSLTAAAEVQVIPQFPAQ</sequence>
<evidence type="ECO:0000313" key="1">
    <source>
        <dbReference type="EMBL" id="WZP15276.1"/>
    </source>
</evidence>
<proteinExistence type="predicted"/>
<keyword evidence="2" id="KW-1185">Reference proteome</keyword>
<dbReference type="Proteomes" id="UP001448858">
    <property type="component" value="Chromosome"/>
</dbReference>
<evidence type="ECO:0000313" key="2">
    <source>
        <dbReference type="Proteomes" id="UP001448858"/>
    </source>
</evidence>
<protein>
    <submittedName>
        <fullName evidence="1">Uncharacterized protein</fullName>
    </submittedName>
</protein>
<reference evidence="1 2" key="1">
    <citation type="submission" date="2024-04" db="EMBL/GenBank/DDBJ databases">
        <title>Arthrobacter sp. from Plains bison fecal sample.</title>
        <authorList>
            <person name="Ruzzini A."/>
        </authorList>
    </citation>
    <scope>NUCLEOTIDE SEQUENCE [LARGE SCALE GENOMIC DNA]</scope>
    <source>
        <strain evidence="1 2">EINP1</strain>
    </source>
</reference>
<gene>
    <name evidence="1" type="ORF">AAE021_14030</name>
</gene>
<dbReference type="EMBL" id="CP151657">
    <property type="protein sequence ID" value="WZP15276.1"/>
    <property type="molecule type" value="Genomic_DNA"/>
</dbReference>
<name>A0ABZ2ZUA5_9MICC</name>
<dbReference type="RefSeq" id="WP_342022942.1">
    <property type="nucleotide sequence ID" value="NZ_CP151657.1"/>
</dbReference>
<accession>A0ABZ2ZUA5</accession>
<organism evidence="1 2">
    <name type="scientific">Arthrobacter citreus</name>
    <dbReference type="NCBI Taxonomy" id="1670"/>
    <lineage>
        <taxon>Bacteria</taxon>
        <taxon>Bacillati</taxon>
        <taxon>Actinomycetota</taxon>
        <taxon>Actinomycetes</taxon>
        <taxon>Micrococcales</taxon>
        <taxon>Micrococcaceae</taxon>
        <taxon>Arthrobacter</taxon>
    </lineage>
</organism>